<evidence type="ECO:0000313" key="4">
    <source>
        <dbReference type="Proteomes" id="UP000306421"/>
    </source>
</evidence>
<organism evidence="2 4">
    <name type="scientific">Legionella taurinensis</name>
    <dbReference type="NCBI Taxonomy" id="70611"/>
    <lineage>
        <taxon>Bacteria</taxon>
        <taxon>Pseudomonadati</taxon>
        <taxon>Pseudomonadota</taxon>
        <taxon>Gammaproteobacteria</taxon>
        <taxon>Legionellales</taxon>
        <taxon>Legionellaceae</taxon>
        <taxon>Legionella</taxon>
    </lineage>
</organism>
<name>A0AB38N250_9GAMM</name>
<gene>
    <name evidence="1" type="ORF">DB745_13780</name>
    <name evidence="2" type="ORF">DIZ81_13820</name>
</gene>
<dbReference type="Proteomes" id="UP000306421">
    <property type="component" value="Unassembled WGS sequence"/>
</dbReference>
<accession>A0AB38N250</accession>
<evidence type="ECO:0000313" key="3">
    <source>
        <dbReference type="Proteomes" id="UP000251035"/>
    </source>
</evidence>
<dbReference type="EMBL" id="QFGG01000017">
    <property type="protein sequence ID" value="TID39767.1"/>
    <property type="molecule type" value="Genomic_DNA"/>
</dbReference>
<sequence length="78" mass="8988">MISAWIKGEGLMVCFGTGGAGNTKYFFAGFSYQIACRALMGEEPERYRFYKVAIHCRNYWVAGKIDITILRHHFISMR</sequence>
<proteinExistence type="predicted"/>
<protein>
    <submittedName>
        <fullName evidence="2">Uncharacterized protein</fullName>
    </submittedName>
</protein>
<reference evidence="2 4" key="2">
    <citation type="submission" date="2018-04" db="EMBL/GenBank/DDBJ databases">
        <title>Whole genome sequence comparison of clinical and drinking water Legionella pneumophila isolates.</title>
        <authorList>
            <person name="Garner E."/>
        </authorList>
    </citation>
    <scope>NUCLEOTIDE SEQUENCE [LARGE SCALE GENOMIC DNA]</scope>
    <source>
        <strain evidence="2 4">WH02</strain>
    </source>
</reference>
<dbReference type="RefSeq" id="WP_108295091.1">
    <property type="nucleotide sequence ID" value="NZ_JAWVLH010000017.1"/>
</dbReference>
<dbReference type="EMBL" id="QCXM01000020">
    <property type="protein sequence ID" value="PUT44643.1"/>
    <property type="molecule type" value="Genomic_DNA"/>
</dbReference>
<reference evidence="1 3" key="1">
    <citation type="submission" date="2018-04" db="EMBL/GenBank/DDBJ databases">
        <title>Whole genome sequence comparison of clinical and drinking water Legionella pneumophila isolates associated with the Flint Water Crisis.</title>
        <authorList>
            <person name="Garner E."/>
            <person name="Brown C."/>
            <person name="Schwake O."/>
            <person name="Coil D."/>
            <person name="Jospin G."/>
            <person name="Eisen J."/>
            <person name="Edwards M."/>
            <person name="Pruden A."/>
        </authorList>
    </citation>
    <scope>NUCLEOTIDE SEQUENCE [LARGE SCALE GENOMIC DNA]</scope>
    <source>
        <strain evidence="1 3">Genessee03</strain>
    </source>
</reference>
<comment type="caution">
    <text evidence="2">The sequence shown here is derived from an EMBL/GenBank/DDBJ whole genome shotgun (WGS) entry which is preliminary data.</text>
</comment>
<evidence type="ECO:0000313" key="1">
    <source>
        <dbReference type="EMBL" id="PUT44643.1"/>
    </source>
</evidence>
<dbReference type="AlphaFoldDB" id="A0AB38N250"/>
<evidence type="ECO:0000313" key="2">
    <source>
        <dbReference type="EMBL" id="TID39767.1"/>
    </source>
</evidence>
<dbReference type="Proteomes" id="UP000251035">
    <property type="component" value="Unassembled WGS sequence"/>
</dbReference>
<keyword evidence="3" id="KW-1185">Reference proteome</keyword>